<organism evidence="2 3">
    <name type="scientific">Dreissena polymorpha</name>
    <name type="common">Zebra mussel</name>
    <name type="synonym">Mytilus polymorpha</name>
    <dbReference type="NCBI Taxonomy" id="45954"/>
    <lineage>
        <taxon>Eukaryota</taxon>
        <taxon>Metazoa</taxon>
        <taxon>Spiralia</taxon>
        <taxon>Lophotrochozoa</taxon>
        <taxon>Mollusca</taxon>
        <taxon>Bivalvia</taxon>
        <taxon>Autobranchia</taxon>
        <taxon>Heteroconchia</taxon>
        <taxon>Euheterodonta</taxon>
        <taxon>Imparidentia</taxon>
        <taxon>Neoheterodontei</taxon>
        <taxon>Myida</taxon>
        <taxon>Dreissenoidea</taxon>
        <taxon>Dreissenidae</taxon>
        <taxon>Dreissena</taxon>
    </lineage>
</organism>
<sequence length="151" mass="17213">MLYFSAFQSDQSLHWKDLERQRTGSHNCATVADTDVVPRTIEHSCGPTTHSAESKNCDNDATHRSKTSSVEKDGYGRLSCIGNSFRNRGLSPKATRILIASWRQSTRNENKSYISKWLSFCKKWQISEVSLTLNNVIEYLTNLYEKGHSYS</sequence>
<reference evidence="2" key="2">
    <citation type="submission" date="2020-11" db="EMBL/GenBank/DDBJ databases">
        <authorList>
            <person name="McCartney M.A."/>
            <person name="Auch B."/>
            <person name="Kono T."/>
            <person name="Mallez S."/>
            <person name="Becker A."/>
            <person name="Gohl D.M."/>
            <person name="Silverstein K.A.T."/>
            <person name="Koren S."/>
            <person name="Bechman K.B."/>
            <person name="Herman A."/>
            <person name="Abrahante J.E."/>
            <person name="Garbe J."/>
        </authorList>
    </citation>
    <scope>NUCLEOTIDE SEQUENCE</scope>
    <source>
        <strain evidence="2">Duluth1</strain>
        <tissue evidence="2">Whole animal</tissue>
    </source>
</reference>
<reference evidence="2" key="1">
    <citation type="journal article" date="2019" name="bioRxiv">
        <title>The Genome of the Zebra Mussel, Dreissena polymorpha: A Resource for Invasive Species Research.</title>
        <authorList>
            <person name="McCartney M.A."/>
            <person name="Auch B."/>
            <person name="Kono T."/>
            <person name="Mallez S."/>
            <person name="Zhang Y."/>
            <person name="Obille A."/>
            <person name="Becker A."/>
            <person name="Abrahante J.E."/>
            <person name="Garbe J."/>
            <person name="Badalamenti J.P."/>
            <person name="Herman A."/>
            <person name="Mangelson H."/>
            <person name="Liachko I."/>
            <person name="Sullivan S."/>
            <person name="Sone E.D."/>
            <person name="Koren S."/>
            <person name="Silverstein K.A.T."/>
            <person name="Beckman K.B."/>
            <person name="Gohl D.M."/>
        </authorList>
    </citation>
    <scope>NUCLEOTIDE SEQUENCE</scope>
    <source>
        <strain evidence="2">Duluth1</strain>
        <tissue evidence="2">Whole animal</tissue>
    </source>
</reference>
<feature type="compositionally biased region" description="Basic and acidic residues" evidence="1">
    <location>
        <begin position="52"/>
        <end position="70"/>
    </location>
</feature>
<dbReference type="Proteomes" id="UP000828390">
    <property type="component" value="Unassembled WGS sequence"/>
</dbReference>
<protein>
    <submittedName>
        <fullName evidence="2">Uncharacterized protein</fullName>
    </submittedName>
</protein>
<gene>
    <name evidence="2" type="ORF">DPMN_034901</name>
</gene>
<comment type="caution">
    <text evidence="2">The sequence shown here is derived from an EMBL/GenBank/DDBJ whole genome shotgun (WGS) entry which is preliminary data.</text>
</comment>
<keyword evidence="3" id="KW-1185">Reference proteome</keyword>
<name>A0A9D4M8H9_DREPO</name>
<evidence type="ECO:0000313" key="2">
    <source>
        <dbReference type="EMBL" id="KAH3871690.1"/>
    </source>
</evidence>
<feature type="region of interest" description="Disordered" evidence="1">
    <location>
        <begin position="45"/>
        <end position="70"/>
    </location>
</feature>
<accession>A0A9D4M8H9</accession>
<proteinExistence type="predicted"/>
<evidence type="ECO:0000256" key="1">
    <source>
        <dbReference type="SAM" id="MobiDB-lite"/>
    </source>
</evidence>
<evidence type="ECO:0000313" key="3">
    <source>
        <dbReference type="Proteomes" id="UP000828390"/>
    </source>
</evidence>
<dbReference type="EMBL" id="JAIWYP010000002">
    <property type="protein sequence ID" value="KAH3871690.1"/>
    <property type="molecule type" value="Genomic_DNA"/>
</dbReference>
<dbReference type="AlphaFoldDB" id="A0A9D4M8H9"/>